<feature type="domain" description="Phage tail collar" evidence="2">
    <location>
        <begin position="87"/>
        <end position="144"/>
    </location>
</feature>
<dbReference type="Proteomes" id="UP001156691">
    <property type="component" value="Unassembled WGS sequence"/>
</dbReference>
<evidence type="ECO:0000313" key="4">
    <source>
        <dbReference type="Proteomes" id="UP001156691"/>
    </source>
</evidence>
<evidence type="ECO:0000313" key="3">
    <source>
        <dbReference type="EMBL" id="GLQ53747.1"/>
    </source>
</evidence>
<reference evidence="4" key="1">
    <citation type="journal article" date="2019" name="Int. J. Syst. Evol. Microbiol.">
        <title>The Global Catalogue of Microorganisms (GCM) 10K type strain sequencing project: providing services to taxonomists for standard genome sequencing and annotation.</title>
        <authorList>
            <consortium name="The Broad Institute Genomics Platform"/>
            <consortium name="The Broad Institute Genome Sequencing Center for Infectious Disease"/>
            <person name="Wu L."/>
            <person name="Ma J."/>
        </authorList>
    </citation>
    <scope>NUCLEOTIDE SEQUENCE [LARGE SCALE GENOMIC DNA]</scope>
    <source>
        <strain evidence="4">NBRC 112416</strain>
    </source>
</reference>
<comment type="caution">
    <text evidence="3">The sequence shown here is derived from an EMBL/GenBank/DDBJ whole genome shotgun (WGS) entry which is preliminary data.</text>
</comment>
<organism evidence="3 4">
    <name type="scientific">Devosia nitrariae</name>
    <dbReference type="NCBI Taxonomy" id="2071872"/>
    <lineage>
        <taxon>Bacteria</taxon>
        <taxon>Pseudomonadati</taxon>
        <taxon>Pseudomonadota</taxon>
        <taxon>Alphaproteobacteria</taxon>
        <taxon>Hyphomicrobiales</taxon>
        <taxon>Devosiaceae</taxon>
        <taxon>Devosia</taxon>
    </lineage>
</organism>
<evidence type="ECO:0000256" key="1">
    <source>
        <dbReference type="SAM" id="MobiDB-lite"/>
    </source>
</evidence>
<feature type="region of interest" description="Disordered" evidence="1">
    <location>
        <begin position="148"/>
        <end position="255"/>
    </location>
</feature>
<gene>
    <name evidence="3" type="ORF">GCM10010862_10060</name>
</gene>
<dbReference type="PANTHER" id="PTHR35191">
    <property type="entry name" value="PROPHAGE SIDE TAIL FIBER PROTEIN HOMOLOG STFQ-RELATED"/>
    <property type="match status" value="1"/>
</dbReference>
<evidence type="ECO:0000259" key="2">
    <source>
        <dbReference type="Pfam" id="PF07484"/>
    </source>
</evidence>
<dbReference type="InterPro" id="IPR011083">
    <property type="entry name" value="Phage_tail_collar_dom"/>
</dbReference>
<dbReference type="Gene3D" id="3.90.1340.10">
    <property type="entry name" value="Phage tail collar domain"/>
    <property type="match status" value="1"/>
</dbReference>
<sequence length="324" mass="33180">MPTDANGTYTLPPSYFVQNGDPIQPVQHNPPLEDLQQAQTDRVMRDGRAPMTGDLNMDGHRVVGLADGVAPGDAATVQQMQQAVPAGAVMAFARNTAPTGWLACRGQAVNRTTYAALFAAIGTTFGAGDGSTTFGLPQMRGEFIRGWNETGSGIDASRAFGSTQTDENKQHTHTASTSSAGSHDHTGSALSAGAHTHTASTGSAGTHDHSGTASSAGAHSHKIATGGSTSGSFDYGENLDNSQGTTSGGRPYQADVSNAGAHIHSLSINDAGAHTHSVTVNSGGAHTHSLSINDAGAHTHTVTVQNEGSEARPDNVALLYCIKT</sequence>
<protein>
    <recommendedName>
        <fullName evidence="2">Phage tail collar domain-containing protein</fullName>
    </recommendedName>
</protein>
<dbReference type="RefSeq" id="WP_284339196.1">
    <property type="nucleotide sequence ID" value="NZ_BSNS01000006.1"/>
</dbReference>
<dbReference type="PANTHER" id="PTHR35191:SF1">
    <property type="entry name" value="PROPHAGE SIDE TAIL FIBER PROTEIN HOMOLOG STFQ-RELATED"/>
    <property type="match status" value="1"/>
</dbReference>
<dbReference type="InterPro" id="IPR037053">
    <property type="entry name" value="Phage_tail_collar_dom_sf"/>
</dbReference>
<accession>A0ABQ5W108</accession>
<dbReference type="SUPFAM" id="SSF88874">
    <property type="entry name" value="Receptor-binding domain of short tail fibre protein gp12"/>
    <property type="match status" value="1"/>
</dbReference>
<dbReference type="InterPro" id="IPR051934">
    <property type="entry name" value="Phage_Tail_Fiber_Structural"/>
</dbReference>
<name>A0ABQ5W108_9HYPH</name>
<proteinExistence type="predicted"/>
<dbReference type="Pfam" id="PF07484">
    <property type="entry name" value="Collar"/>
    <property type="match status" value="1"/>
</dbReference>
<dbReference type="EMBL" id="BSNS01000006">
    <property type="protein sequence ID" value="GLQ53747.1"/>
    <property type="molecule type" value="Genomic_DNA"/>
</dbReference>
<keyword evidence="4" id="KW-1185">Reference proteome</keyword>